<dbReference type="InterPro" id="IPR052017">
    <property type="entry name" value="TSUP"/>
</dbReference>
<evidence type="ECO:0000256" key="5">
    <source>
        <dbReference type="ARBA" id="ARBA00022692"/>
    </source>
</evidence>
<evidence type="ECO:0000256" key="6">
    <source>
        <dbReference type="ARBA" id="ARBA00022989"/>
    </source>
</evidence>
<dbReference type="AlphaFoldDB" id="A0A7V9Z7I1"/>
<keyword evidence="6 8" id="KW-1133">Transmembrane helix</keyword>
<comment type="caution">
    <text evidence="9">The sequence shown here is derived from an EMBL/GenBank/DDBJ whole genome shotgun (WGS) entry which is preliminary data.</text>
</comment>
<feature type="transmembrane region" description="Helical" evidence="8">
    <location>
        <begin position="98"/>
        <end position="115"/>
    </location>
</feature>
<sequence length="237" mass="25121">MDTLFFALLGVGIISSFVGTLAGGGGLITLPAMMLVGVPIQIGIAANKFSSGIAALTSVSYLLKNKYLDGKTICMNVCIALLGGICGALITTSIDEKTMNVIALILLVVALIVTLRSKQWVSSVEGKNKKTSIVSRIVPFFIAAYDGGFGPGSSTFGIIHYMSQENTYMKAVQLTRVLILGSCLGAFGVFYQTGFVQWHYAFAMAIGSAIGSQFGLLTLPHIPVRYAKSLLITIIFC</sequence>
<dbReference type="GO" id="GO:0005886">
    <property type="term" value="C:plasma membrane"/>
    <property type="evidence" value="ECO:0007669"/>
    <property type="project" value="UniProtKB-SubCell"/>
</dbReference>
<reference evidence="9 10" key="1">
    <citation type="submission" date="2020-07" db="EMBL/GenBank/DDBJ databases">
        <title>Genomic Encyclopedia of Type Strains, Phase IV (KMG-IV): sequencing the most valuable type-strain genomes for metagenomic binning, comparative biology and taxonomic classification.</title>
        <authorList>
            <person name="Goeker M."/>
        </authorList>
    </citation>
    <scope>NUCLEOTIDE SEQUENCE [LARGE SCALE GENOMIC DNA]</scope>
    <source>
        <strain evidence="9 10">DSM 15730</strain>
    </source>
</reference>
<comment type="subcellular location">
    <subcellularLocation>
        <location evidence="1 8">Cell membrane</location>
        <topology evidence="1 8">Multi-pass membrane protein</topology>
    </subcellularLocation>
</comment>
<keyword evidence="3" id="KW-0813">Transport</keyword>
<gene>
    <name evidence="9" type="ORF">HNR31_002172</name>
</gene>
<feature type="transmembrane region" description="Helical" evidence="8">
    <location>
        <begin position="73"/>
        <end position="92"/>
    </location>
</feature>
<keyword evidence="10" id="KW-1185">Reference proteome</keyword>
<dbReference type="EMBL" id="JACDUT010000006">
    <property type="protein sequence ID" value="MBA2875384.1"/>
    <property type="molecule type" value="Genomic_DNA"/>
</dbReference>
<dbReference type="InterPro" id="IPR002781">
    <property type="entry name" value="TM_pro_TauE-like"/>
</dbReference>
<dbReference type="PANTHER" id="PTHR30269:SF0">
    <property type="entry name" value="MEMBRANE TRANSPORTER PROTEIN YFCA-RELATED"/>
    <property type="match status" value="1"/>
</dbReference>
<evidence type="ECO:0000256" key="2">
    <source>
        <dbReference type="ARBA" id="ARBA00009142"/>
    </source>
</evidence>
<accession>A0A7V9Z7I1</accession>
<feature type="transmembrane region" description="Helical" evidence="8">
    <location>
        <begin position="198"/>
        <end position="219"/>
    </location>
</feature>
<protein>
    <recommendedName>
        <fullName evidence="8">Probable membrane transporter protein</fullName>
    </recommendedName>
</protein>
<evidence type="ECO:0000256" key="7">
    <source>
        <dbReference type="ARBA" id="ARBA00023136"/>
    </source>
</evidence>
<feature type="transmembrane region" description="Helical" evidence="8">
    <location>
        <begin position="38"/>
        <end position="61"/>
    </location>
</feature>
<evidence type="ECO:0000256" key="1">
    <source>
        <dbReference type="ARBA" id="ARBA00004651"/>
    </source>
</evidence>
<keyword evidence="7 8" id="KW-0472">Membrane</keyword>
<evidence type="ECO:0000256" key="8">
    <source>
        <dbReference type="RuleBase" id="RU363041"/>
    </source>
</evidence>
<dbReference type="Proteomes" id="UP000523087">
    <property type="component" value="Unassembled WGS sequence"/>
</dbReference>
<keyword evidence="4 8" id="KW-1003">Cell membrane</keyword>
<dbReference type="PANTHER" id="PTHR30269">
    <property type="entry name" value="TRANSMEMBRANE PROTEIN YFCA"/>
    <property type="match status" value="1"/>
</dbReference>
<feature type="transmembrane region" description="Helical" evidence="8">
    <location>
        <begin position="174"/>
        <end position="192"/>
    </location>
</feature>
<dbReference type="Pfam" id="PF01925">
    <property type="entry name" value="TauE"/>
    <property type="match status" value="1"/>
</dbReference>
<proteinExistence type="inferred from homology"/>
<evidence type="ECO:0000313" key="10">
    <source>
        <dbReference type="Proteomes" id="UP000523087"/>
    </source>
</evidence>
<evidence type="ECO:0000313" key="9">
    <source>
        <dbReference type="EMBL" id="MBA2875384.1"/>
    </source>
</evidence>
<evidence type="ECO:0000256" key="3">
    <source>
        <dbReference type="ARBA" id="ARBA00022448"/>
    </source>
</evidence>
<organism evidence="9 10">
    <name type="scientific">Thermaerobacillus caldiproteolyticus</name>
    <dbReference type="NCBI Taxonomy" id="247480"/>
    <lineage>
        <taxon>Bacteria</taxon>
        <taxon>Bacillati</taxon>
        <taxon>Bacillota</taxon>
        <taxon>Bacilli</taxon>
        <taxon>Bacillales</taxon>
        <taxon>Anoxybacillaceae</taxon>
        <taxon>Thermaerobacillus</taxon>
    </lineage>
</organism>
<evidence type="ECO:0000256" key="4">
    <source>
        <dbReference type="ARBA" id="ARBA00022475"/>
    </source>
</evidence>
<keyword evidence="5 8" id="KW-0812">Transmembrane</keyword>
<comment type="similarity">
    <text evidence="2 8">Belongs to the 4-toluene sulfonate uptake permease (TSUP) (TC 2.A.102) family.</text>
</comment>
<name>A0A7V9Z7I1_9BACL</name>